<feature type="region of interest" description="Disordered" evidence="1">
    <location>
        <begin position="182"/>
        <end position="201"/>
    </location>
</feature>
<evidence type="ECO:0000256" key="1">
    <source>
        <dbReference type="SAM" id="MobiDB-lite"/>
    </source>
</evidence>
<dbReference type="AlphaFoldDB" id="A0A6H0ZY46"/>
<dbReference type="EMBL" id="CP050899">
    <property type="protein sequence ID" value="QIX25057.1"/>
    <property type="molecule type" value="Genomic_DNA"/>
</dbReference>
<gene>
    <name evidence="2" type="ORF">FOB41_21345</name>
</gene>
<dbReference type="Proteomes" id="UP000500870">
    <property type="component" value="Chromosome 3"/>
</dbReference>
<sequence length="201" mass="22923">MALSDMQAVILERIIEAIDTDMAMPGATGPRMYGSAMPEYIHDAAELNTLEFVDEHLTGGMHTRHRNAAIDAVTERRAKCSKVRIGRMEEALAWVPMFVWDHEMRVVLFDYARVKANGWDWTRFISARNRRNPQKKAWVKRTLYRWIEKSLQQIECGIVNKSILLMDTAGLQVAHGEAKHTGKSIRSGLRSWTSPEEMPAA</sequence>
<proteinExistence type="predicted"/>
<evidence type="ECO:0000313" key="3">
    <source>
        <dbReference type="Proteomes" id="UP000500870"/>
    </source>
</evidence>
<reference evidence="2 3" key="1">
    <citation type="submission" date="2020-04" db="EMBL/GenBank/DDBJ databases">
        <title>FDA dAtabase for Regulatory Grade micrObial Sequences (FDA-ARGOS): Supporting development and validation of Infectious Disease Dx tests.</title>
        <authorList>
            <person name="Sciortino C."/>
            <person name="Tallon L."/>
            <person name="Sadzewicz L."/>
            <person name="Vavikolanu K."/>
            <person name="Mehta A."/>
            <person name="Aluvathingal J."/>
            <person name="Nadendla S."/>
            <person name="Nandy P."/>
            <person name="Geyer C."/>
            <person name="Yan Y."/>
            <person name="Sichtig H."/>
        </authorList>
    </citation>
    <scope>NUCLEOTIDE SEQUENCE [LARGE SCALE GENOMIC DNA]</scope>
    <source>
        <strain evidence="2 3">FDAARGOS_633</strain>
    </source>
</reference>
<accession>A0A6H0ZY46</accession>
<name>A0A6H0ZY46_9HYPH</name>
<organism evidence="2 3">
    <name type="scientific">Agrobacterium pusense</name>
    <dbReference type="NCBI Taxonomy" id="648995"/>
    <lineage>
        <taxon>Bacteria</taxon>
        <taxon>Pseudomonadati</taxon>
        <taxon>Pseudomonadota</taxon>
        <taxon>Alphaproteobacteria</taxon>
        <taxon>Hyphomicrobiales</taxon>
        <taxon>Rhizobiaceae</taxon>
        <taxon>Rhizobium/Agrobacterium group</taxon>
        <taxon>Agrobacterium</taxon>
    </lineage>
</organism>
<evidence type="ECO:0000313" key="2">
    <source>
        <dbReference type="EMBL" id="QIX25057.1"/>
    </source>
</evidence>
<protein>
    <submittedName>
        <fullName evidence="2">Uncharacterized protein</fullName>
    </submittedName>
</protein>